<evidence type="ECO:0000256" key="1">
    <source>
        <dbReference type="SAM" id="MobiDB-lite"/>
    </source>
</evidence>
<organism evidence="2 3">
    <name type="scientific">Sphingomonas sanguinis</name>
    <dbReference type="NCBI Taxonomy" id="33051"/>
    <lineage>
        <taxon>Bacteria</taxon>
        <taxon>Pseudomonadati</taxon>
        <taxon>Pseudomonadota</taxon>
        <taxon>Alphaproteobacteria</taxon>
        <taxon>Sphingomonadales</taxon>
        <taxon>Sphingomonadaceae</taxon>
        <taxon>Sphingomonas</taxon>
    </lineage>
</organism>
<dbReference type="AlphaFoldDB" id="A0A147IN46"/>
<feature type="compositionally biased region" description="Basic and acidic residues" evidence="1">
    <location>
        <begin position="1"/>
        <end position="12"/>
    </location>
</feature>
<evidence type="ECO:0000313" key="2">
    <source>
        <dbReference type="EMBL" id="KTT96649.1"/>
    </source>
</evidence>
<proteinExistence type="predicted"/>
<reference evidence="2 3" key="1">
    <citation type="journal article" date="2016" name="Front. Microbiol.">
        <title>Genomic Resource of Rice Seed Associated Bacteria.</title>
        <authorList>
            <person name="Midha S."/>
            <person name="Bansal K."/>
            <person name="Sharma S."/>
            <person name="Kumar N."/>
            <person name="Patil P.P."/>
            <person name="Chaudhry V."/>
            <person name="Patil P.B."/>
        </authorList>
    </citation>
    <scope>NUCLEOTIDE SEQUENCE [LARGE SCALE GENOMIC DNA]</scope>
    <source>
        <strain evidence="2 3">SB4</strain>
    </source>
</reference>
<accession>A0A147IN46</accession>
<name>A0A147IN46_9SPHN</name>
<evidence type="ECO:0000313" key="3">
    <source>
        <dbReference type="Proteomes" id="UP000074072"/>
    </source>
</evidence>
<gene>
    <name evidence="2" type="ORF">SB4_15140</name>
</gene>
<sequence length="60" mass="6291">MVEVAPHRRGERGFGAQDGAADDFGNLRQDGVAERLDDQAGGSRPASIAERKARVSQPGG</sequence>
<protein>
    <submittedName>
        <fullName evidence="2">Uncharacterized protein</fullName>
    </submittedName>
</protein>
<comment type="caution">
    <text evidence="2">The sequence shown here is derived from an EMBL/GenBank/DDBJ whole genome shotgun (WGS) entry which is preliminary data.</text>
</comment>
<dbReference type="Proteomes" id="UP000074072">
    <property type="component" value="Unassembled WGS sequence"/>
</dbReference>
<dbReference type="EMBL" id="LDTE01000104">
    <property type="protein sequence ID" value="KTT96649.1"/>
    <property type="molecule type" value="Genomic_DNA"/>
</dbReference>
<feature type="region of interest" description="Disordered" evidence="1">
    <location>
        <begin position="1"/>
        <end position="60"/>
    </location>
</feature>